<name>A0A2T0N879_9ACTN</name>
<dbReference type="InterPro" id="IPR000157">
    <property type="entry name" value="TIR_dom"/>
</dbReference>
<sequence>MADISGSDEHHQPYFFLSYARTPRISDKDPDPNLWVTKFYRALCQEIMQISRLPAGVSPGFMDQELRVGAAWNERLAKELASCRVFVPLYSPRYFGSEPCGKEWAAFDLRRKRYMGQGPDLPEVMVPAFWVPVKPAELPEMAHPMQFHDPALGTHYQERGVYGLIKLNRYRDHYKSVVDALARRIVDLAENVGLPPGKPCDFTSLKSAFVPDRGRRFQIVVLAPTRDALPPHRSQRQYGAHATDWNPYYPQCDQPIASLAADIVRDLGFEPELWSYADQGEDLLKEDGPASPGVVLLDPWVVLMPGYQAALSYLRRSSHPWVGLVIPWHEDDEQLAAATDQIRAGLHALAPTWIERGRLLAREAAKGTLAFGQFAPALRQVVFTVSRPYLRDTPAFPPRSEPGDAPLRRRDRLTWQPPENPGERDDGSA</sequence>
<dbReference type="EMBL" id="PVNG01000002">
    <property type="protein sequence ID" value="PRX68997.1"/>
    <property type="molecule type" value="Genomic_DNA"/>
</dbReference>
<dbReference type="Proteomes" id="UP000238312">
    <property type="component" value="Unassembled WGS sequence"/>
</dbReference>
<reference evidence="3 4" key="1">
    <citation type="submission" date="2018-03" db="EMBL/GenBank/DDBJ databases">
        <title>Genomic Encyclopedia of Type Strains, Phase III (KMG-III): the genomes of soil and plant-associated and newly described type strains.</title>
        <authorList>
            <person name="Whitman W."/>
        </authorList>
    </citation>
    <scope>NUCLEOTIDE SEQUENCE [LARGE SCALE GENOMIC DNA]</scope>
    <source>
        <strain evidence="3 4">CGMCC 4.7104</strain>
    </source>
</reference>
<feature type="domain" description="TIR" evidence="2">
    <location>
        <begin position="15"/>
        <end position="109"/>
    </location>
</feature>
<dbReference type="Gene3D" id="3.40.50.10140">
    <property type="entry name" value="Toll/interleukin-1 receptor homology (TIR) domain"/>
    <property type="match status" value="1"/>
</dbReference>
<dbReference type="NCBIfam" id="NF040588">
    <property type="entry name" value="FxsC_Nterm"/>
    <property type="match status" value="1"/>
</dbReference>
<keyword evidence="4" id="KW-1185">Reference proteome</keyword>
<comment type="caution">
    <text evidence="3">The sequence shown here is derived from an EMBL/GenBank/DDBJ whole genome shotgun (WGS) entry which is preliminary data.</text>
</comment>
<dbReference type="GO" id="GO:0007165">
    <property type="term" value="P:signal transduction"/>
    <property type="evidence" value="ECO:0007669"/>
    <property type="project" value="InterPro"/>
</dbReference>
<dbReference type="Pfam" id="PF13676">
    <property type="entry name" value="TIR_2"/>
    <property type="match status" value="1"/>
</dbReference>
<dbReference type="InterPro" id="IPR047603">
    <property type="entry name" value="FxsC_N"/>
</dbReference>
<dbReference type="OrthoDB" id="9150238at2"/>
<dbReference type="RefSeq" id="WP_146178031.1">
    <property type="nucleotide sequence ID" value="NZ_PVNG01000002.1"/>
</dbReference>
<dbReference type="InterPro" id="IPR026367">
    <property type="entry name" value="FxsC_C"/>
</dbReference>
<accession>A0A2T0N879</accession>
<dbReference type="SUPFAM" id="SSF52200">
    <property type="entry name" value="Toll/Interleukin receptor TIR domain"/>
    <property type="match status" value="1"/>
</dbReference>
<gene>
    <name evidence="3" type="ORF">B0I32_10253</name>
</gene>
<feature type="region of interest" description="Disordered" evidence="1">
    <location>
        <begin position="393"/>
        <end position="429"/>
    </location>
</feature>
<protein>
    <submittedName>
        <fullName evidence="3">FxsC-like protein</fullName>
    </submittedName>
</protein>
<evidence type="ECO:0000313" key="4">
    <source>
        <dbReference type="Proteomes" id="UP000238312"/>
    </source>
</evidence>
<evidence type="ECO:0000259" key="2">
    <source>
        <dbReference type="Pfam" id="PF13676"/>
    </source>
</evidence>
<dbReference type="AlphaFoldDB" id="A0A2T0N879"/>
<organism evidence="3 4">
    <name type="scientific">Nonomuraea fuscirosea</name>
    <dbReference type="NCBI Taxonomy" id="1291556"/>
    <lineage>
        <taxon>Bacteria</taxon>
        <taxon>Bacillati</taxon>
        <taxon>Actinomycetota</taxon>
        <taxon>Actinomycetes</taxon>
        <taxon>Streptosporangiales</taxon>
        <taxon>Streptosporangiaceae</taxon>
        <taxon>Nonomuraea</taxon>
    </lineage>
</organism>
<dbReference type="InterPro" id="IPR035897">
    <property type="entry name" value="Toll_tir_struct_dom_sf"/>
</dbReference>
<evidence type="ECO:0000313" key="3">
    <source>
        <dbReference type="EMBL" id="PRX68997.1"/>
    </source>
</evidence>
<dbReference type="NCBIfam" id="TIGR04276">
    <property type="entry name" value="FxsC_Cterm"/>
    <property type="match status" value="1"/>
</dbReference>
<evidence type="ECO:0000256" key="1">
    <source>
        <dbReference type="SAM" id="MobiDB-lite"/>
    </source>
</evidence>
<proteinExistence type="predicted"/>